<dbReference type="EMBL" id="PUHZ01000011">
    <property type="protein sequence ID" value="PQO46126.1"/>
    <property type="molecule type" value="Genomic_DNA"/>
</dbReference>
<gene>
    <name evidence="2" type="ORF">C5Y93_11175</name>
</gene>
<protein>
    <submittedName>
        <fullName evidence="2">Transport-associated protein</fullName>
    </submittedName>
</protein>
<organism evidence="2 3">
    <name type="scientific">Blastopirellula marina</name>
    <dbReference type="NCBI Taxonomy" id="124"/>
    <lineage>
        <taxon>Bacteria</taxon>
        <taxon>Pseudomonadati</taxon>
        <taxon>Planctomycetota</taxon>
        <taxon>Planctomycetia</taxon>
        <taxon>Pirellulales</taxon>
        <taxon>Pirellulaceae</taxon>
        <taxon>Blastopirellula</taxon>
    </lineage>
</organism>
<proteinExistence type="predicted"/>
<dbReference type="OrthoDB" id="291621at2"/>
<evidence type="ECO:0000313" key="2">
    <source>
        <dbReference type="EMBL" id="PQO46126.1"/>
    </source>
</evidence>
<evidence type="ECO:0000313" key="3">
    <source>
        <dbReference type="Proteomes" id="UP000237819"/>
    </source>
</evidence>
<dbReference type="Pfam" id="PF04972">
    <property type="entry name" value="BON"/>
    <property type="match status" value="1"/>
</dbReference>
<accession>A0A2S8GNV4</accession>
<dbReference type="Proteomes" id="UP000237819">
    <property type="component" value="Unassembled WGS sequence"/>
</dbReference>
<dbReference type="Gene3D" id="3.30.1340.30">
    <property type="match status" value="1"/>
</dbReference>
<comment type="caution">
    <text evidence="2">The sequence shown here is derived from an EMBL/GenBank/DDBJ whole genome shotgun (WGS) entry which is preliminary data.</text>
</comment>
<dbReference type="PROSITE" id="PS50914">
    <property type="entry name" value="BON"/>
    <property type="match status" value="1"/>
</dbReference>
<feature type="domain" description="BON" evidence="1">
    <location>
        <begin position="3"/>
        <end position="71"/>
    </location>
</feature>
<dbReference type="RefSeq" id="WP_105335504.1">
    <property type="nucleotide sequence ID" value="NZ_PUHZ01000011.1"/>
</dbReference>
<name>A0A2S8GNV4_9BACT</name>
<dbReference type="AlphaFoldDB" id="A0A2S8GNV4"/>
<evidence type="ECO:0000259" key="1">
    <source>
        <dbReference type="PROSITE" id="PS50914"/>
    </source>
</evidence>
<sequence length="72" mass="7922">MQEVTAFASSLSNALSTSPHFSSRNVQFEGDEGRVVLKGTVGSYFHKQMAQEAVLRLDGVHEVENQLEVNGR</sequence>
<reference evidence="2 3" key="1">
    <citation type="submission" date="2018-02" db="EMBL/GenBank/DDBJ databases">
        <title>Comparative genomes isolates from brazilian mangrove.</title>
        <authorList>
            <person name="Araujo J.E."/>
            <person name="Taketani R.G."/>
            <person name="Silva M.C.P."/>
            <person name="Loureco M.V."/>
            <person name="Andreote F.D."/>
        </authorList>
    </citation>
    <scope>NUCLEOTIDE SEQUENCE [LARGE SCALE GENOMIC DNA]</scope>
    <source>
        <strain evidence="2 3">Nap-Phe MGV</strain>
    </source>
</reference>
<dbReference type="InterPro" id="IPR007055">
    <property type="entry name" value="BON_dom"/>
</dbReference>